<dbReference type="GeneID" id="41967224"/>
<protein>
    <recommendedName>
        <fullName evidence="2">DUF6606 domain-containing protein</fullName>
    </recommendedName>
</protein>
<evidence type="ECO:0000259" key="2">
    <source>
        <dbReference type="Pfam" id="PF20255"/>
    </source>
</evidence>
<dbReference type="RefSeq" id="XP_030976272.1">
    <property type="nucleotide sequence ID" value="XM_031132319.1"/>
</dbReference>
<dbReference type="Pfam" id="PF20255">
    <property type="entry name" value="DUF6606"/>
    <property type="match status" value="1"/>
</dbReference>
<proteinExistence type="predicted"/>
<feature type="domain" description="DUF6606" evidence="2">
    <location>
        <begin position="11"/>
        <end position="88"/>
    </location>
</feature>
<sequence length="208" mass="22811">MTTNKTAFDYVVNHFFLPPKLPQRDDWTPLNGSTLQSALLASIEKFRAFVVSRRYALVNSAAAMIRRMVMAQDETGNINCDNLGKVLKRSGSLADPGNRPTVSTYKTHLCVGSLRLVVQAHQYALDAMACSHFMQLEDCEAMFNSTPFLSFDPANLDVSNLTIEVPDDKLGDDPLAPQRHRGPSRAAGGTTPPPQKQGGQAKAVRHAR</sequence>
<evidence type="ECO:0000313" key="4">
    <source>
        <dbReference type="RefSeq" id="XP_030976272.1"/>
    </source>
</evidence>
<gene>
    <name evidence="4" type="ORF">PgNI_12369</name>
</gene>
<evidence type="ECO:0000313" key="3">
    <source>
        <dbReference type="Proteomes" id="UP000515153"/>
    </source>
</evidence>
<keyword evidence="3" id="KW-1185">Reference proteome</keyword>
<evidence type="ECO:0000256" key="1">
    <source>
        <dbReference type="SAM" id="MobiDB-lite"/>
    </source>
</evidence>
<accession>A0A6P8AMZ3</accession>
<reference evidence="4" key="2">
    <citation type="submission" date="2019-10" db="EMBL/GenBank/DDBJ databases">
        <authorList>
            <consortium name="NCBI Genome Project"/>
        </authorList>
    </citation>
    <scope>NUCLEOTIDE SEQUENCE</scope>
    <source>
        <strain evidence="4">NI907</strain>
    </source>
</reference>
<dbReference type="AlphaFoldDB" id="A0A6P8AMZ3"/>
<dbReference type="InterPro" id="IPR046541">
    <property type="entry name" value="DUF6606"/>
</dbReference>
<dbReference type="Proteomes" id="UP000515153">
    <property type="component" value="Unplaced"/>
</dbReference>
<feature type="region of interest" description="Disordered" evidence="1">
    <location>
        <begin position="165"/>
        <end position="208"/>
    </location>
</feature>
<organism evidence="3 4">
    <name type="scientific">Pyricularia grisea</name>
    <name type="common">Crabgrass-specific blast fungus</name>
    <name type="synonym">Magnaporthe grisea</name>
    <dbReference type="NCBI Taxonomy" id="148305"/>
    <lineage>
        <taxon>Eukaryota</taxon>
        <taxon>Fungi</taxon>
        <taxon>Dikarya</taxon>
        <taxon>Ascomycota</taxon>
        <taxon>Pezizomycotina</taxon>
        <taxon>Sordariomycetes</taxon>
        <taxon>Sordariomycetidae</taxon>
        <taxon>Magnaporthales</taxon>
        <taxon>Pyriculariaceae</taxon>
        <taxon>Pyricularia</taxon>
    </lineage>
</organism>
<dbReference type="KEGG" id="pgri:PgNI_12369"/>
<reference evidence="4" key="1">
    <citation type="journal article" date="2019" name="Mol. Biol. Evol.">
        <title>Blast fungal genomes show frequent chromosomal changes, gene gains and losses, and effector gene turnover.</title>
        <authorList>
            <person name="Gomez Luciano L.B."/>
            <person name="Jason Tsai I."/>
            <person name="Chuma I."/>
            <person name="Tosa Y."/>
            <person name="Chen Y.H."/>
            <person name="Li J.Y."/>
            <person name="Li M.Y."/>
            <person name="Jade Lu M.Y."/>
            <person name="Nakayashiki H."/>
            <person name="Li W.H."/>
        </authorList>
    </citation>
    <scope>NUCLEOTIDE SEQUENCE</scope>
    <source>
        <strain evidence="4">NI907</strain>
    </source>
</reference>
<name>A0A6P8AMZ3_PYRGI</name>
<reference evidence="4" key="3">
    <citation type="submission" date="2025-08" db="UniProtKB">
        <authorList>
            <consortium name="RefSeq"/>
        </authorList>
    </citation>
    <scope>IDENTIFICATION</scope>
    <source>
        <strain evidence="4">NI907</strain>
    </source>
</reference>